<dbReference type="Pfam" id="PF24277">
    <property type="entry name" value="DmsR_N"/>
    <property type="match status" value="1"/>
</dbReference>
<dbReference type="GeneID" id="8382279"/>
<name>C7NNI0_HALUD</name>
<keyword evidence="2" id="KW-0804">Transcription</keyword>
<dbReference type="KEGG" id="hut:Huta_0019"/>
<evidence type="ECO:0000256" key="2">
    <source>
        <dbReference type="ARBA" id="ARBA00023163"/>
    </source>
</evidence>
<accession>C7NNI0</accession>
<dbReference type="STRING" id="519442.Huta_0019"/>
<dbReference type="Pfam" id="PF04967">
    <property type="entry name" value="HTH_10"/>
    <property type="match status" value="1"/>
</dbReference>
<evidence type="ECO:0000259" key="3">
    <source>
        <dbReference type="Pfam" id="PF04967"/>
    </source>
</evidence>
<evidence type="ECO:0000313" key="5">
    <source>
        <dbReference type="EMBL" id="ACV10208.1"/>
    </source>
</evidence>
<evidence type="ECO:0000256" key="1">
    <source>
        <dbReference type="ARBA" id="ARBA00023015"/>
    </source>
</evidence>
<dbReference type="AlphaFoldDB" id="C7NNI0"/>
<gene>
    <name evidence="5" type="ordered locus">Huta_0019</name>
</gene>
<dbReference type="Proteomes" id="UP000002071">
    <property type="component" value="Chromosome"/>
</dbReference>
<feature type="domain" description="DmsR-like N-terminal" evidence="4">
    <location>
        <begin position="1"/>
        <end position="138"/>
    </location>
</feature>
<dbReference type="RefSeq" id="WP_012795085.1">
    <property type="nucleotide sequence ID" value="NC_013158.1"/>
</dbReference>
<keyword evidence="6" id="KW-1185">Reference proteome</keyword>
<dbReference type="InterPro" id="IPR056433">
    <property type="entry name" value="DmsR-like_N"/>
</dbReference>
<evidence type="ECO:0000313" key="6">
    <source>
        <dbReference type="Proteomes" id="UP000002071"/>
    </source>
</evidence>
<organism evidence="5 6">
    <name type="scientific">Halorhabdus utahensis (strain DSM 12940 / JCM 11049 / AX-2)</name>
    <dbReference type="NCBI Taxonomy" id="519442"/>
    <lineage>
        <taxon>Archaea</taxon>
        <taxon>Methanobacteriati</taxon>
        <taxon>Methanobacteriota</taxon>
        <taxon>Stenosarchaea group</taxon>
        <taxon>Halobacteria</taxon>
        <taxon>Halobacteriales</taxon>
        <taxon>Haloarculaceae</taxon>
        <taxon>Halorhabdus</taxon>
    </lineage>
</organism>
<sequence>MEGIRAKLVIEEPPQCDVAAVSRDCGPVASVSRSAVPDEDGRVHDEFTVREGDCPDTLGDATAIFQDDRRTIYRLARSRGQGCACECIEREGCTVRDVQVVDGTLFVTVLAADLDGIRAIVSTLRESRDGVQVGTLVRAPPESESGPLWVTDPGELTARQREVLETAYEMGYFEYPRNATAEAVATELDVATPTFTEHLAAAQRNLLEGFLDGSDNQSDTTIQSSHGQ</sequence>
<feature type="domain" description="HTH bat-type" evidence="3">
    <location>
        <begin position="156"/>
        <end position="208"/>
    </location>
</feature>
<dbReference type="PANTHER" id="PTHR34236:SF1">
    <property type="entry name" value="DIMETHYL SULFOXIDE REDUCTASE TRANSCRIPTIONAL ACTIVATOR"/>
    <property type="match status" value="1"/>
</dbReference>
<reference evidence="5 6" key="1">
    <citation type="journal article" date="2009" name="Stand. Genomic Sci.">
        <title>Complete genome sequence of Halorhabdus utahensis type strain (AX-2).</title>
        <authorList>
            <person name="Anderson I."/>
            <person name="Tindall B.J."/>
            <person name="Pomrenke H."/>
            <person name="Goker M."/>
            <person name="Lapidus A."/>
            <person name="Nolan M."/>
            <person name="Copeland A."/>
            <person name="Glavina Del Rio T."/>
            <person name="Chen F."/>
            <person name="Tice H."/>
            <person name="Cheng J.F."/>
            <person name="Lucas S."/>
            <person name="Chertkov O."/>
            <person name="Bruce D."/>
            <person name="Brettin T."/>
            <person name="Detter J.C."/>
            <person name="Han C."/>
            <person name="Goodwin L."/>
            <person name="Land M."/>
            <person name="Hauser L."/>
            <person name="Chang Y.J."/>
            <person name="Jeffries C.D."/>
            <person name="Pitluck S."/>
            <person name="Pati A."/>
            <person name="Mavromatis K."/>
            <person name="Ivanova N."/>
            <person name="Ovchinnikova G."/>
            <person name="Chen A."/>
            <person name="Palaniappan K."/>
            <person name="Chain P."/>
            <person name="Rohde M."/>
            <person name="Bristow J."/>
            <person name="Eisen J.A."/>
            <person name="Markowitz V."/>
            <person name="Hugenholtz P."/>
            <person name="Kyrpides N.C."/>
            <person name="Klenk H.P."/>
        </authorList>
    </citation>
    <scope>NUCLEOTIDE SEQUENCE [LARGE SCALE GENOMIC DNA]</scope>
    <source>
        <strain evidence="6">DSM 12940 / JCM 11049 / AX-2</strain>
    </source>
</reference>
<dbReference type="HOGENOM" id="CLU_090893_0_0_2"/>
<evidence type="ECO:0000259" key="4">
    <source>
        <dbReference type="Pfam" id="PF24277"/>
    </source>
</evidence>
<proteinExistence type="predicted"/>
<protein>
    <submittedName>
        <fullName evidence="5">Bacterio-opsin activator HTH domain protein</fullName>
    </submittedName>
</protein>
<dbReference type="PANTHER" id="PTHR34236">
    <property type="entry name" value="DIMETHYL SULFOXIDE REDUCTASE TRANSCRIPTIONAL ACTIVATOR"/>
    <property type="match status" value="1"/>
</dbReference>
<dbReference type="InterPro" id="IPR007050">
    <property type="entry name" value="HTH_bacterioopsin"/>
</dbReference>
<dbReference type="OrthoDB" id="168808at2157"/>
<dbReference type="EMBL" id="CP001687">
    <property type="protein sequence ID" value="ACV10208.1"/>
    <property type="molecule type" value="Genomic_DNA"/>
</dbReference>
<dbReference type="eggNOG" id="arCOG02280">
    <property type="taxonomic scope" value="Archaea"/>
</dbReference>
<keyword evidence="1" id="KW-0805">Transcription regulation</keyword>